<evidence type="ECO:0000259" key="1">
    <source>
        <dbReference type="Pfam" id="PF18269"/>
    </source>
</evidence>
<keyword evidence="3" id="KW-1185">Reference proteome</keyword>
<dbReference type="Gene3D" id="1.20.1270.330">
    <property type="match status" value="1"/>
</dbReference>
<name>A0A4Z0LRI4_SALET</name>
<dbReference type="InterPro" id="IPR040627">
    <property type="entry name" value="T3SS_ATPase_C"/>
</dbReference>
<sequence>RRPARGPSPAIDVLPTLSGVFPDVTRHAQRQLEAILRRGLALYQEVELLIRIGEYQRGVDTDTDKAIDTYPDICTFLRQSKDEVCGPELLIEKLHQILTE</sequence>
<feature type="domain" description="T3SS EscN ATPase C-terminal" evidence="1">
    <location>
        <begin position="27"/>
        <end position="96"/>
    </location>
</feature>
<protein>
    <submittedName>
        <fullName evidence="2">EscN/YscN/HrcN family type III secretion system ATPase</fullName>
    </submittedName>
</protein>
<dbReference type="Proteomes" id="UP000298196">
    <property type="component" value="Unassembled WGS sequence"/>
</dbReference>
<evidence type="ECO:0000313" key="3">
    <source>
        <dbReference type="Proteomes" id="UP000298196"/>
    </source>
</evidence>
<gene>
    <name evidence="2" type="ORF">C9F07_16705</name>
</gene>
<dbReference type="AlphaFoldDB" id="A0A4Z0LRI4"/>
<reference evidence="2 3" key="1">
    <citation type="submission" date="2018-03" db="EMBL/GenBank/DDBJ databases">
        <title>Non-Typhoidal Salmonella genome sequencing and assembly.</title>
        <authorList>
            <person name="Matchawe C."/>
        </authorList>
    </citation>
    <scope>NUCLEOTIDE SEQUENCE [LARGE SCALE GENOMIC DNA]</scope>
    <source>
        <strain evidence="2 3">22sa</strain>
    </source>
</reference>
<proteinExistence type="predicted"/>
<evidence type="ECO:0000313" key="2">
    <source>
        <dbReference type="EMBL" id="TGD68318.1"/>
    </source>
</evidence>
<comment type="caution">
    <text evidence="2">The sequence shown here is derived from an EMBL/GenBank/DDBJ whole genome shotgun (WGS) entry which is preliminary data.</text>
</comment>
<dbReference type="Pfam" id="PF18269">
    <property type="entry name" value="T3SS_ATPase_C"/>
    <property type="match status" value="1"/>
</dbReference>
<feature type="non-terminal residue" evidence="2">
    <location>
        <position position="1"/>
    </location>
</feature>
<organism evidence="2 3">
    <name type="scientific">Salmonella enterica subsp. enterica serovar Poona</name>
    <dbReference type="NCBI Taxonomy" id="436295"/>
    <lineage>
        <taxon>Bacteria</taxon>
        <taxon>Pseudomonadati</taxon>
        <taxon>Pseudomonadota</taxon>
        <taxon>Gammaproteobacteria</taxon>
        <taxon>Enterobacterales</taxon>
        <taxon>Enterobacteriaceae</taxon>
        <taxon>Salmonella</taxon>
    </lineage>
</organism>
<accession>A0A4Z0LRI4</accession>
<dbReference type="EMBL" id="PYKI01001745">
    <property type="protein sequence ID" value="TGD68318.1"/>
    <property type="molecule type" value="Genomic_DNA"/>
</dbReference>